<proteinExistence type="predicted"/>
<reference evidence="4 5" key="1">
    <citation type="submission" date="2018-09" db="EMBL/GenBank/DDBJ databases">
        <title>Paenibacillus aracenensis nov. sp. isolated from a cave in southern Spain.</title>
        <authorList>
            <person name="Jurado V."/>
            <person name="Gutierrez-Patricio S."/>
            <person name="Gonzalez-Pimentel J.L."/>
            <person name="Miller A.Z."/>
            <person name="Laiz L."/>
            <person name="Saiz-Jimenez C."/>
        </authorList>
    </citation>
    <scope>NUCLEOTIDE SEQUENCE [LARGE SCALE GENOMIC DNA]</scope>
    <source>
        <strain evidence="4 5">DSM 22867</strain>
    </source>
</reference>
<evidence type="ECO:0000256" key="1">
    <source>
        <dbReference type="ARBA" id="ARBA00023125"/>
    </source>
</evidence>
<dbReference type="Proteomes" id="UP000266482">
    <property type="component" value="Unassembled WGS sequence"/>
</dbReference>
<dbReference type="AlphaFoldDB" id="A0A3A1VRD3"/>
<keyword evidence="5" id="KW-1185">Reference proteome</keyword>
<comment type="caution">
    <text evidence="4">The sequence shown here is derived from an EMBL/GenBank/DDBJ whole genome shotgun (WGS) entry which is preliminary data.</text>
</comment>
<protein>
    <submittedName>
        <fullName evidence="4">TetR/AcrR family transcriptional regulator</fullName>
    </submittedName>
</protein>
<dbReference type="InterPro" id="IPR050624">
    <property type="entry name" value="HTH-type_Tx_Regulator"/>
</dbReference>
<gene>
    <name evidence="4" type="ORF">D3P08_00245</name>
</gene>
<evidence type="ECO:0000313" key="5">
    <source>
        <dbReference type="Proteomes" id="UP000266482"/>
    </source>
</evidence>
<name>A0A3A1VRD3_9BACL</name>
<dbReference type="EMBL" id="QXQA01000001">
    <property type="protein sequence ID" value="RIX60060.1"/>
    <property type="molecule type" value="Genomic_DNA"/>
</dbReference>
<evidence type="ECO:0000259" key="3">
    <source>
        <dbReference type="PROSITE" id="PS50977"/>
    </source>
</evidence>
<dbReference type="Gene3D" id="1.10.357.10">
    <property type="entry name" value="Tetracycline Repressor, domain 2"/>
    <property type="match status" value="1"/>
</dbReference>
<dbReference type="RefSeq" id="WP_119597435.1">
    <property type="nucleotide sequence ID" value="NZ_QXQA01000001.1"/>
</dbReference>
<sequence length="184" mass="21885">MPKVIATKEDWIRKGIEKFAHSGERGLIIDQMSKELGCSKSSFYWYFEDRSDFIARIVERWSEIATEDVIRSSSAPENVVERITTMLKHMFSATRKGDFLFYLRKWSEESQSFQTELATIERTRMNYAKELFVRAGMSSETAESKSFILYHYYLGWYERHKNQRIGEEELRLHIEQLRMQLLGL</sequence>
<dbReference type="InterPro" id="IPR009057">
    <property type="entry name" value="Homeodomain-like_sf"/>
</dbReference>
<evidence type="ECO:0000313" key="4">
    <source>
        <dbReference type="EMBL" id="RIX60060.1"/>
    </source>
</evidence>
<dbReference type="GO" id="GO:0003677">
    <property type="term" value="F:DNA binding"/>
    <property type="evidence" value="ECO:0007669"/>
    <property type="project" value="UniProtKB-UniRule"/>
</dbReference>
<dbReference type="PROSITE" id="PS50977">
    <property type="entry name" value="HTH_TETR_2"/>
    <property type="match status" value="1"/>
</dbReference>
<evidence type="ECO:0000256" key="2">
    <source>
        <dbReference type="PROSITE-ProRule" id="PRU00335"/>
    </source>
</evidence>
<dbReference type="SUPFAM" id="SSF46689">
    <property type="entry name" value="Homeodomain-like"/>
    <property type="match status" value="1"/>
</dbReference>
<organism evidence="4 5">
    <name type="scientific">Paenibacillus nanensis</name>
    <dbReference type="NCBI Taxonomy" id="393251"/>
    <lineage>
        <taxon>Bacteria</taxon>
        <taxon>Bacillati</taxon>
        <taxon>Bacillota</taxon>
        <taxon>Bacilli</taxon>
        <taxon>Bacillales</taxon>
        <taxon>Paenibacillaceae</taxon>
        <taxon>Paenibacillus</taxon>
    </lineage>
</organism>
<dbReference type="PANTHER" id="PTHR43479">
    <property type="entry name" value="ACREF/ENVCD OPERON REPRESSOR-RELATED"/>
    <property type="match status" value="1"/>
</dbReference>
<dbReference type="InterPro" id="IPR001647">
    <property type="entry name" value="HTH_TetR"/>
</dbReference>
<feature type="domain" description="HTH tetR-type" evidence="3">
    <location>
        <begin position="5"/>
        <end position="65"/>
    </location>
</feature>
<feature type="DNA-binding region" description="H-T-H motif" evidence="2">
    <location>
        <begin position="28"/>
        <end position="47"/>
    </location>
</feature>
<keyword evidence="1 2" id="KW-0238">DNA-binding</keyword>
<dbReference type="OrthoDB" id="9812484at2"/>
<accession>A0A3A1VRD3</accession>
<dbReference type="PANTHER" id="PTHR43479:SF11">
    <property type="entry name" value="ACREF_ENVCD OPERON REPRESSOR-RELATED"/>
    <property type="match status" value="1"/>
</dbReference>